<dbReference type="AlphaFoldDB" id="A0A8K0DB40"/>
<comment type="caution">
    <text evidence="1">The sequence shown here is derived from an EMBL/GenBank/DDBJ whole genome shotgun (WGS) entry which is preliminary data.</text>
</comment>
<accession>A0A8K0DB40</accession>
<proteinExistence type="predicted"/>
<name>A0A8K0DB40_IGNLU</name>
<keyword evidence="2" id="KW-1185">Reference proteome</keyword>
<dbReference type="OrthoDB" id="8194222at2759"/>
<dbReference type="EMBL" id="VTPC01002285">
    <property type="protein sequence ID" value="KAF2900302.1"/>
    <property type="molecule type" value="Genomic_DNA"/>
</dbReference>
<dbReference type="Proteomes" id="UP000801492">
    <property type="component" value="Unassembled WGS sequence"/>
</dbReference>
<gene>
    <name evidence="1" type="ORF">ILUMI_05888</name>
</gene>
<organism evidence="1 2">
    <name type="scientific">Ignelater luminosus</name>
    <name type="common">Cucubano</name>
    <name type="synonym">Pyrophorus luminosus</name>
    <dbReference type="NCBI Taxonomy" id="2038154"/>
    <lineage>
        <taxon>Eukaryota</taxon>
        <taxon>Metazoa</taxon>
        <taxon>Ecdysozoa</taxon>
        <taxon>Arthropoda</taxon>
        <taxon>Hexapoda</taxon>
        <taxon>Insecta</taxon>
        <taxon>Pterygota</taxon>
        <taxon>Neoptera</taxon>
        <taxon>Endopterygota</taxon>
        <taxon>Coleoptera</taxon>
        <taxon>Polyphaga</taxon>
        <taxon>Elateriformia</taxon>
        <taxon>Elateroidea</taxon>
        <taxon>Elateridae</taxon>
        <taxon>Agrypninae</taxon>
        <taxon>Pyrophorini</taxon>
        <taxon>Ignelater</taxon>
    </lineage>
</organism>
<reference evidence="1" key="1">
    <citation type="submission" date="2019-08" db="EMBL/GenBank/DDBJ databases">
        <title>The genome of the North American firefly Photinus pyralis.</title>
        <authorList>
            <consortium name="Photinus pyralis genome working group"/>
            <person name="Fallon T.R."/>
            <person name="Sander Lower S.E."/>
            <person name="Weng J.-K."/>
        </authorList>
    </citation>
    <scope>NUCLEOTIDE SEQUENCE</scope>
    <source>
        <strain evidence="1">TRF0915ILg1</strain>
        <tissue evidence="1">Whole body</tissue>
    </source>
</reference>
<protein>
    <submittedName>
        <fullName evidence="1">Uncharacterized protein</fullName>
    </submittedName>
</protein>
<sequence>MSRANGFNQNSIRFFFDNLLRVLEKYEIPPEKIYNLDETAVTAVLQAPRIIAATGIKQIGHTVSTER</sequence>
<evidence type="ECO:0000313" key="1">
    <source>
        <dbReference type="EMBL" id="KAF2900302.1"/>
    </source>
</evidence>
<evidence type="ECO:0000313" key="2">
    <source>
        <dbReference type="Proteomes" id="UP000801492"/>
    </source>
</evidence>
<feature type="non-terminal residue" evidence="1">
    <location>
        <position position="67"/>
    </location>
</feature>